<keyword evidence="3" id="KW-1185">Reference proteome</keyword>
<keyword evidence="2" id="KW-0067">ATP-binding</keyword>
<organism evidence="2 3">
    <name type="scientific">Rousettus aegyptiacus</name>
    <name type="common">Egyptian fruit bat</name>
    <name type="synonym">Pteropus aegyptiacus</name>
    <dbReference type="NCBI Taxonomy" id="9407"/>
    <lineage>
        <taxon>Eukaryota</taxon>
        <taxon>Metazoa</taxon>
        <taxon>Chordata</taxon>
        <taxon>Craniata</taxon>
        <taxon>Vertebrata</taxon>
        <taxon>Euteleostomi</taxon>
        <taxon>Mammalia</taxon>
        <taxon>Eutheria</taxon>
        <taxon>Laurasiatheria</taxon>
        <taxon>Chiroptera</taxon>
        <taxon>Yinpterochiroptera</taxon>
        <taxon>Pteropodoidea</taxon>
        <taxon>Pteropodidae</taxon>
        <taxon>Rousettinae</taxon>
        <taxon>Rousettus</taxon>
    </lineage>
</organism>
<dbReference type="EMBL" id="JACASE010000006">
    <property type="protein sequence ID" value="KAF6455605.1"/>
    <property type="molecule type" value="Genomic_DNA"/>
</dbReference>
<feature type="region of interest" description="Disordered" evidence="1">
    <location>
        <begin position="57"/>
        <end position="100"/>
    </location>
</feature>
<accession>A0A7J8G7E4</accession>
<sequence length="100" mass="11542">MDAHDLFCRLGAGAKFDLRRFSADAARFQVGKRKYDFDSSEVLQELDFFGNKKSVPGECGGSKTHQEIQDVEKKEESLTEKREHNKKRRKMMTTDKLLAE</sequence>
<keyword evidence="2" id="KW-0378">Hydrolase</keyword>
<name>A0A7J8G7E4_ROUAE</name>
<comment type="caution">
    <text evidence="2">The sequence shown here is derived from an EMBL/GenBank/DDBJ whole genome shotgun (WGS) entry which is preliminary data.</text>
</comment>
<gene>
    <name evidence="2" type="ORF">HJG63_003763</name>
</gene>
<keyword evidence="2" id="KW-0347">Helicase</keyword>
<keyword evidence="2" id="KW-0547">Nucleotide-binding</keyword>
<evidence type="ECO:0000256" key="1">
    <source>
        <dbReference type="SAM" id="MobiDB-lite"/>
    </source>
</evidence>
<evidence type="ECO:0000313" key="2">
    <source>
        <dbReference type="EMBL" id="KAF6455605.1"/>
    </source>
</evidence>
<reference evidence="2 3" key="1">
    <citation type="journal article" date="2020" name="Nature">
        <title>Six reference-quality genomes reveal evolution of bat adaptations.</title>
        <authorList>
            <person name="Jebb D."/>
            <person name="Huang Z."/>
            <person name="Pippel M."/>
            <person name="Hughes G.M."/>
            <person name="Lavrichenko K."/>
            <person name="Devanna P."/>
            <person name="Winkler S."/>
            <person name="Jermiin L.S."/>
            <person name="Skirmuntt E.C."/>
            <person name="Katzourakis A."/>
            <person name="Burkitt-Gray L."/>
            <person name="Ray D.A."/>
            <person name="Sullivan K.A.M."/>
            <person name="Roscito J.G."/>
            <person name="Kirilenko B.M."/>
            <person name="Davalos L.M."/>
            <person name="Corthals A.P."/>
            <person name="Power M.L."/>
            <person name="Jones G."/>
            <person name="Ransome R.D."/>
            <person name="Dechmann D.K.N."/>
            <person name="Locatelli A.G."/>
            <person name="Puechmaille S.J."/>
            <person name="Fedrigo O."/>
            <person name="Jarvis E.D."/>
            <person name="Hiller M."/>
            <person name="Vernes S.C."/>
            <person name="Myers E.W."/>
            <person name="Teeling E.C."/>
        </authorList>
    </citation>
    <scope>NUCLEOTIDE SEQUENCE [LARGE SCALE GENOMIC DNA]</scope>
    <source>
        <strain evidence="2">MRouAeg1</strain>
        <tissue evidence="2">Muscle</tissue>
    </source>
</reference>
<proteinExistence type="predicted"/>
<dbReference type="AlphaFoldDB" id="A0A7J8G7E4"/>
<protein>
    <submittedName>
        <fullName evidence="2">DExD-box helicase 52</fullName>
    </submittedName>
</protein>
<feature type="compositionally biased region" description="Basic and acidic residues" evidence="1">
    <location>
        <begin position="64"/>
        <end position="83"/>
    </location>
</feature>
<evidence type="ECO:0000313" key="3">
    <source>
        <dbReference type="Proteomes" id="UP000593571"/>
    </source>
</evidence>
<dbReference type="GO" id="GO:0004386">
    <property type="term" value="F:helicase activity"/>
    <property type="evidence" value="ECO:0007669"/>
    <property type="project" value="UniProtKB-KW"/>
</dbReference>
<dbReference type="Proteomes" id="UP000593571">
    <property type="component" value="Unassembled WGS sequence"/>
</dbReference>